<dbReference type="CDD" id="cd05687">
    <property type="entry name" value="S1_RPS1_repeat_ec1_hs1"/>
    <property type="match status" value="1"/>
</dbReference>
<evidence type="ECO:0000256" key="3">
    <source>
        <dbReference type="ARBA" id="ARBA00022884"/>
    </source>
</evidence>
<comment type="similarity">
    <text evidence="1 6">Belongs to the bacterial ribosomal protein bS1 family.</text>
</comment>
<dbReference type="SMART" id="SM00316">
    <property type="entry name" value="S1"/>
    <property type="match status" value="6"/>
</dbReference>
<keyword evidence="3 6" id="KW-0694">RNA-binding</keyword>
<dbReference type="FunFam" id="2.40.50.140:FF:000018">
    <property type="entry name" value="30S ribosomal protein S1"/>
    <property type="match status" value="1"/>
</dbReference>
<name>A0A1H9JDW1_9GAMM</name>
<proteinExistence type="inferred from homology"/>
<keyword evidence="2" id="KW-0677">Repeat</keyword>
<feature type="domain" description="S1 motif" evidence="7">
    <location>
        <begin position="21"/>
        <end position="87"/>
    </location>
</feature>
<dbReference type="PIRSF" id="PIRSF002111">
    <property type="entry name" value="RpsA"/>
    <property type="match status" value="1"/>
</dbReference>
<dbReference type="InterPro" id="IPR035104">
    <property type="entry name" value="Ribosomal_protein_S1-like"/>
</dbReference>
<dbReference type="SUPFAM" id="SSF50249">
    <property type="entry name" value="Nucleic acid-binding proteins"/>
    <property type="match status" value="6"/>
</dbReference>
<dbReference type="GO" id="GO:0006412">
    <property type="term" value="P:translation"/>
    <property type="evidence" value="ECO:0007669"/>
    <property type="project" value="InterPro"/>
</dbReference>
<dbReference type="GO" id="GO:0003729">
    <property type="term" value="F:mRNA binding"/>
    <property type="evidence" value="ECO:0007669"/>
    <property type="project" value="TreeGrafter"/>
</dbReference>
<feature type="domain" description="S1 motif" evidence="7">
    <location>
        <begin position="364"/>
        <end position="434"/>
    </location>
</feature>
<accession>A0A1H9JDW1</accession>
<dbReference type="Proteomes" id="UP000198749">
    <property type="component" value="Unassembled WGS sequence"/>
</dbReference>
<feature type="domain" description="S1 motif" evidence="7">
    <location>
        <begin position="451"/>
        <end position="520"/>
    </location>
</feature>
<dbReference type="InterPro" id="IPR050437">
    <property type="entry name" value="Ribos_protein_bS1-like"/>
</dbReference>
<keyword evidence="5 6" id="KW-0687">Ribonucleoprotein</keyword>
<keyword evidence="4 6" id="KW-0689">Ribosomal protein</keyword>
<evidence type="ECO:0000256" key="2">
    <source>
        <dbReference type="ARBA" id="ARBA00022737"/>
    </source>
</evidence>
<dbReference type="InterPro" id="IPR003029">
    <property type="entry name" value="S1_domain"/>
</dbReference>
<dbReference type="NCBIfam" id="NF004952">
    <property type="entry name" value="PRK06299.1-2"/>
    <property type="match status" value="1"/>
</dbReference>
<evidence type="ECO:0000256" key="4">
    <source>
        <dbReference type="ARBA" id="ARBA00022980"/>
    </source>
</evidence>
<dbReference type="CDD" id="cd04465">
    <property type="entry name" value="S1_RPS1_repeat_ec2_hs2"/>
    <property type="match status" value="1"/>
</dbReference>
<evidence type="ECO:0000256" key="1">
    <source>
        <dbReference type="ARBA" id="ARBA00006767"/>
    </source>
</evidence>
<dbReference type="RefSeq" id="WP_091359796.1">
    <property type="nucleotide sequence ID" value="NZ_AP025284.1"/>
</dbReference>
<evidence type="ECO:0000259" key="7">
    <source>
        <dbReference type="PROSITE" id="PS50126"/>
    </source>
</evidence>
<dbReference type="GO" id="GO:0022627">
    <property type="term" value="C:cytosolic small ribosomal subunit"/>
    <property type="evidence" value="ECO:0007669"/>
    <property type="project" value="TreeGrafter"/>
</dbReference>
<evidence type="ECO:0000256" key="6">
    <source>
        <dbReference type="PIRNR" id="PIRNR002111"/>
    </source>
</evidence>
<comment type="function">
    <text evidence="6">Binds mRNA; thus facilitating recognition of the initiation point. It is needed to translate mRNA with a short Shine-Dalgarno (SD) purine-rich sequence.</text>
</comment>
<dbReference type="STRING" id="355243.SAMN03080615_02940"/>
<sequence length="558" mass="61374">MNESFAELFEESLKELDMQPGSIVTGTVVAVDGDFVVVNAGLKSEGIIPRGQFLDDEGKLNIEVGDQVKVALVALEDGSGETQLSREKAKRAEAWEVLEKAIENDEIITGRITGKVRGGFTVDVNSISAFLPGSLVDIRPLRDTSHIENKELEFKLVKLDAKRNNIVVSRRAVLETAYNEEREKLLATLNEGMTVKGVVKNLTDYGAFIDLGGVDGLLHITDIAWKRVKHPSELLSIGDEIDVKVLRYDRDKSRVSLGMKQLTPDPWDEFKAAHPVGTKVTAKVTNIADYGCFAEIQEGIEGLVHVSEMDWTNKNVHPSKVVQLGDQIEVMILDIDEQRRRISLGMKQCQANPWDAFAERYTKGTEITGVIKSITDFGVFIGLDGGIDGLVHLSDLSWDQDGNEAVKAYKKGDTVSAVVLAVDSERERISLGIKQLGSDPFSEYTASNAKGAVVQGKIAQVEPKQLVVTLAEGVEGTVKVQEASFERVDDLTHMFSVGADIEVMLVNIDRRTRSIALSVKQVEKRQEKQALDAIKHQQVESEGPTTIGDLIRAQLEKK</sequence>
<dbReference type="PANTHER" id="PTHR10724:SF7">
    <property type="entry name" value="SMALL RIBOSOMAL SUBUNIT PROTEIN BS1C"/>
    <property type="match status" value="1"/>
</dbReference>
<organism evidence="8 9">
    <name type="scientific">Amphritea atlantica</name>
    <dbReference type="NCBI Taxonomy" id="355243"/>
    <lineage>
        <taxon>Bacteria</taxon>
        <taxon>Pseudomonadati</taxon>
        <taxon>Pseudomonadota</taxon>
        <taxon>Gammaproteobacteria</taxon>
        <taxon>Oceanospirillales</taxon>
        <taxon>Oceanospirillaceae</taxon>
        <taxon>Amphritea</taxon>
    </lineage>
</organism>
<dbReference type="CDD" id="cd05688">
    <property type="entry name" value="S1_RPS1_repeat_ec3"/>
    <property type="match status" value="1"/>
</dbReference>
<dbReference type="CDD" id="cd05689">
    <property type="entry name" value="S1_RPS1_repeat_ec4"/>
    <property type="match status" value="1"/>
</dbReference>
<evidence type="ECO:0000313" key="9">
    <source>
        <dbReference type="Proteomes" id="UP000198749"/>
    </source>
</evidence>
<dbReference type="PROSITE" id="PS50126">
    <property type="entry name" value="S1"/>
    <property type="match status" value="6"/>
</dbReference>
<dbReference type="NCBIfam" id="NF004954">
    <property type="entry name" value="PRK06299.1-4"/>
    <property type="match status" value="1"/>
</dbReference>
<dbReference type="OrthoDB" id="9804077at2"/>
<dbReference type="FunFam" id="2.40.50.140:FF:000011">
    <property type="entry name" value="30S ribosomal protein S1"/>
    <property type="match status" value="1"/>
</dbReference>
<evidence type="ECO:0000256" key="5">
    <source>
        <dbReference type="ARBA" id="ARBA00023274"/>
    </source>
</evidence>
<reference evidence="9" key="1">
    <citation type="submission" date="2016-10" db="EMBL/GenBank/DDBJ databases">
        <authorList>
            <person name="Varghese N."/>
            <person name="Submissions S."/>
        </authorList>
    </citation>
    <scope>NUCLEOTIDE SEQUENCE [LARGE SCALE GENOMIC DNA]</scope>
    <source>
        <strain evidence="9">DSM 18887</strain>
    </source>
</reference>
<dbReference type="EMBL" id="FOGB01000009">
    <property type="protein sequence ID" value="SEQ84988.1"/>
    <property type="molecule type" value="Genomic_DNA"/>
</dbReference>
<feature type="domain" description="S1 motif" evidence="7">
    <location>
        <begin position="105"/>
        <end position="171"/>
    </location>
</feature>
<dbReference type="InterPro" id="IPR000110">
    <property type="entry name" value="Ribosomal_bS1"/>
</dbReference>
<dbReference type="PRINTS" id="PR00681">
    <property type="entry name" value="RIBOSOMALS1"/>
</dbReference>
<dbReference type="FunFam" id="2.40.50.140:FF:000021">
    <property type="entry name" value="30S ribosomal protein S1"/>
    <property type="match status" value="1"/>
</dbReference>
<protein>
    <recommendedName>
        <fullName evidence="6">30S ribosomal protein S1</fullName>
    </recommendedName>
</protein>
<dbReference type="AlphaFoldDB" id="A0A1H9JDW1"/>
<dbReference type="FunFam" id="2.40.50.140:FF:000016">
    <property type="entry name" value="30S ribosomal protein S1"/>
    <property type="match status" value="1"/>
</dbReference>
<feature type="domain" description="S1 motif" evidence="7">
    <location>
        <begin position="277"/>
        <end position="347"/>
    </location>
</feature>
<dbReference type="GO" id="GO:0003735">
    <property type="term" value="F:structural constituent of ribosome"/>
    <property type="evidence" value="ECO:0007669"/>
    <property type="project" value="InterPro"/>
</dbReference>
<dbReference type="InterPro" id="IPR012340">
    <property type="entry name" value="NA-bd_OB-fold"/>
</dbReference>
<dbReference type="NCBIfam" id="TIGR00717">
    <property type="entry name" value="rpsA"/>
    <property type="match status" value="1"/>
</dbReference>
<gene>
    <name evidence="8" type="ORF">SAMN03080615_02940</name>
</gene>
<feature type="domain" description="S1 motif" evidence="7">
    <location>
        <begin position="192"/>
        <end position="260"/>
    </location>
</feature>
<evidence type="ECO:0000313" key="8">
    <source>
        <dbReference type="EMBL" id="SEQ84988.1"/>
    </source>
</evidence>
<dbReference type="PANTHER" id="PTHR10724">
    <property type="entry name" value="30S RIBOSOMAL PROTEIN S1"/>
    <property type="match status" value="1"/>
</dbReference>
<keyword evidence="9" id="KW-1185">Reference proteome</keyword>
<dbReference type="Pfam" id="PF00575">
    <property type="entry name" value="S1"/>
    <property type="match status" value="6"/>
</dbReference>
<dbReference type="Gene3D" id="2.40.50.140">
    <property type="entry name" value="Nucleic acid-binding proteins"/>
    <property type="match status" value="6"/>
</dbReference>